<gene>
    <name evidence="1" type="ORF">L6164_002374</name>
</gene>
<name>A0ACB9PXU6_BAUVA</name>
<proteinExistence type="predicted"/>
<protein>
    <submittedName>
        <fullName evidence="1">Uncharacterized protein</fullName>
    </submittedName>
</protein>
<sequence>MAGWVLLNISIMCFLLLLSGFPSYSASSKLLCNPDDSSALLQFKSSFTIYCTSDFVNCRPPSPTASWEIGTDCCSWDGVTCDTMSGHVIQLELGCGCLHGQIPPNSTLFHLTHLWRLRLDSNNISGELPSSISNLQQLIYLDVSWNNFSGQLPDVFGKLSKLTFLDLTMNNFEGQLPSSLFDLTQLSNLYCSSNKFTGPLPENITGFSKLTELTLADNLLNGTIPFWCLSLPSLGTLWLNNNQFTGHIGEISAPLLRALYLSGNKLQGSLPESIFDLENLSVLSLSSNNLSGQVNFHLFCKLNLYLLSLSKNRLSVNFEYSENYIFPRLARIGLSSTNITNFPKLLTQLERLEYLDLSDNRIQGEVPKWFYEIGKNSLTSLNLSKNLLTSMEQFPWNNLEHLDLSSNLLSGDISSSICNASKLEIVKLSRNKFTGIIPECLLNLSSLTVLDLQQNQLYGILPGSFSKQNNTLTSLNFNSNQLEGPLPRTLAHCTMLKLLDVGKNQIKDTFPYWLQTLPELRVLVLRANKFYGVITDAKSNNSFPKLRVFDVSDNNLSGPLPAAYIRNFKAITNAVQEESSLQYMNNVFIEDTAGVIYASYEDSIQVTIKGVDMVLEKIITSLAIIDLSNNRFQEKIPQIIGKLQQLKWLNLSHNKLTGAIPKSIQNLKNLESLDLSSNMLTGEIPAQLSNLNFLSVLNFSENHLVGKIPQGKQFNTFSNNSYEGNVGLCGPPLSRKCNNEPSGESPPSLISHNEEKIGFSWKPVAIGYGCGMVFGVILGYRVFSTGKPQWLVRIFGGELNRRARRTRTRSRANHGRMH</sequence>
<organism evidence="1 2">
    <name type="scientific">Bauhinia variegata</name>
    <name type="common">Purple orchid tree</name>
    <name type="synonym">Phanera variegata</name>
    <dbReference type="NCBI Taxonomy" id="167791"/>
    <lineage>
        <taxon>Eukaryota</taxon>
        <taxon>Viridiplantae</taxon>
        <taxon>Streptophyta</taxon>
        <taxon>Embryophyta</taxon>
        <taxon>Tracheophyta</taxon>
        <taxon>Spermatophyta</taxon>
        <taxon>Magnoliopsida</taxon>
        <taxon>eudicotyledons</taxon>
        <taxon>Gunneridae</taxon>
        <taxon>Pentapetalae</taxon>
        <taxon>rosids</taxon>
        <taxon>fabids</taxon>
        <taxon>Fabales</taxon>
        <taxon>Fabaceae</taxon>
        <taxon>Cercidoideae</taxon>
        <taxon>Cercideae</taxon>
        <taxon>Bauhiniinae</taxon>
        <taxon>Bauhinia</taxon>
    </lineage>
</organism>
<accession>A0ACB9PXU6</accession>
<comment type="caution">
    <text evidence="1">The sequence shown here is derived from an EMBL/GenBank/DDBJ whole genome shotgun (WGS) entry which is preliminary data.</text>
</comment>
<evidence type="ECO:0000313" key="1">
    <source>
        <dbReference type="EMBL" id="KAI4353422.1"/>
    </source>
</evidence>
<evidence type="ECO:0000313" key="2">
    <source>
        <dbReference type="Proteomes" id="UP000828941"/>
    </source>
</evidence>
<reference evidence="1 2" key="1">
    <citation type="journal article" date="2022" name="DNA Res.">
        <title>Chromosomal-level genome assembly of the orchid tree Bauhinia variegata (Leguminosae; Cercidoideae) supports the allotetraploid origin hypothesis of Bauhinia.</title>
        <authorList>
            <person name="Zhong Y."/>
            <person name="Chen Y."/>
            <person name="Zheng D."/>
            <person name="Pang J."/>
            <person name="Liu Y."/>
            <person name="Luo S."/>
            <person name="Meng S."/>
            <person name="Qian L."/>
            <person name="Wei D."/>
            <person name="Dai S."/>
            <person name="Zhou R."/>
        </authorList>
    </citation>
    <scope>NUCLEOTIDE SEQUENCE [LARGE SCALE GENOMIC DNA]</scope>
    <source>
        <strain evidence="1">BV-YZ2020</strain>
    </source>
</reference>
<dbReference type="Proteomes" id="UP000828941">
    <property type="component" value="Chromosome 2"/>
</dbReference>
<dbReference type="EMBL" id="CM039427">
    <property type="protein sequence ID" value="KAI4353422.1"/>
    <property type="molecule type" value="Genomic_DNA"/>
</dbReference>
<keyword evidence="2" id="KW-1185">Reference proteome</keyword>